<comment type="similarity">
    <text evidence="1">Belongs to the LysR transcriptional regulatory family.</text>
</comment>
<sequence length="307" mass="34387">MRLTHRQLEIFQSLMQTLNVTETADHLGSSQPTISRELKDLEATLGFTLFHRDNRRLKPTQQAAALNVIVQRSFVSIEEIARTARAIRGDNLQRVSVACLPAYAHAIIPQATKLFLNEHPQASVKIHSLEESALTRDLLSKFFDVGMVEGNINLSASATREIYTGDLLCIMPAGHPLADYDRLDIEQFSGHNFIYYADEDYYRRQVDQWFNNAGINRKLTIEATTASSISSLVAAGIGISVINPLSALAFESENLLIRPIRHSIPYYVNVWQPEDLRRGALGAEFVQSIVSAVDEHVVKLKNRNLCA</sequence>
<dbReference type="InterPro" id="IPR036390">
    <property type="entry name" value="WH_DNA-bd_sf"/>
</dbReference>
<dbReference type="PROSITE" id="PS50931">
    <property type="entry name" value="HTH_LYSR"/>
    <property type="match status" value="1"/>
</dbReference>
<evidence type="ECO:0000256" key="4">
    <source>
        <dbReference type="ARBA" id="ARBA00023163"/>
    </source>
</evidence>
<dbReference type="EMBL" id="QNRH01000003">
    <property type="protein sequence ID" value="RBO95583.1"/>
    <property type="molecule type" value="Genomic_DNA"/>
</dbReference>
<feature type="domain" description="HTH lysR-type" evidence="5">
    <location>
        <begin position="1"/>
        <end position="60"/>
    </location>
</feature>
<dbReference type="Gene3D" id="3.40.190.290">
    <property type="match status" value="1"/>
</dbReference>
<keyword evidence="4" id="KW-0804">Transcription</keyword>
<dbReference type="Gene3D" id="1.10.10.10">
    <property type="entry name" value="Winged helix-like DNA-binding domain superfamily/Winged helix DNA-binding domain"/>
    <property type="match status" value="1"/>
</dbReference>
<dbReference type="InterPro" id="IPR000847">
    <property type="entry name" value="LysR_HTH_N"/>
</dbReference>
<dbReference type="GO" id="GO:0009089">
    <property type="term" value="P:lysine biosynthetic process via diaminopimelate"/>
    <property type="evidence" value="ECO:0007669"/>
    <property type="project" value="TreeGrafter"/>
</dbReference>
<evidence type="ECO:0000256" key="1">
    <source>
        <dbReference type="ARBA" id="ARBA00009437"/>
    </source>
</evidence>
<dbReference type="Pfam" id="PF00126">
    <property type="entry name" value="HTH_1"/>
    <property type="match status" value="1"/>
</dbReference>
<keyword evidence="3 6" id="KW-0238">DNA-binding</keyword>
<dbReference type="GO" id="GO:0043565">
    <property type="term" value="F:sequence-specific DNA binding"/>
    <property type="evidence" value="ECO:0007669"/>
    <property type="project" value="TreeGrafter"/>
</dbReference>
<name>A0A366DZU8_9HYPH</name>
<dbReference type="GO" id="GO:0010628">
    <property type="term" value="P:positive regulation of gene expression"/>
    <property type="evidence" value="ECO:0007669"/>
    <property type="project" value="TreeGrafter"/>
</dbReference>
<dbReference type="PANTHER" id="PTHR30427">
    <property type="entry name" value="TRANSCRIPTIONAL ACTIVATOR PROTEIN LYSR"/>
    <property type="match status" value="1"/>
</dbReference>
<proteinExistence type="inferred from homology"/>
<dbReference type="InterPro" id="IPR005119">
    <property type="entry name" value="LysR_subst-bd"/>
</dbReference>
<dbReference type="OrthoDB" id="7260751at2"/>
<evidence type="ECO:0000256" key="3">
    <source>
        <dbReference type="ARBA" id="ARBA00023125"/>
    </source>
</evidence>
<keyword evidence="7" id="KW-1185">Reference proteome</keyword>
<keyword evidence="2" id="KW-0805">Transcription regulation</keyword>
<dbReference type="AlphaFoldDB" id="A0A366DZU8"/>
<dbReference type="GO" id="GO:0003700">
    <property type="term" value="F:DNA-binding transcription factor activity"/>
    <property type="evidence" value="ECO:0007669"/>
    <property type="project" value="InterPro"/>
</dbReference>
<protein>
    <submittedName>
        <fullName evidence="6">DNA-binding transcriptional LysR family regulator</fullName>
    </submittedName>
</protein>
<reference evidence="6 7" key="1">
    <citation type="submission" date="2018-06" db="EMBL/GenBank/DDBJ databases">
        <title>Genomic Encyclopedia of Type Strains, Phase IV (KMG-IV): sequencing the most valuable type-strain genomes for metagenomic binning, comparative biology and taxonomic classification.</title>
        <authorList>
            <person name="Goeker M."/>
        </authorList>
    </citation>
    <scope>NUCLEOTIDE SEQUENCE [LARGE SCALE GENOMIC DNA]</scope>
    <source>
        <strain evidence="6 7">DSM 25619</strain>
    </source>
</reference>
<evidence type="ECO:0000313" key="6">
    <source>
        <dbReference type="EMBL" id="RBO95583.1"/>
    </source>
</evidence>
<organism evidence="6 7">
    <name type="scientific">Pseudochrobactrum asaccharolyticum</name>
    <dbReference type="NCBI Taxonomy" id="354351"/>
    <lineage>
        <taxon>Bacteria</taxon>
        <taxon>Pseudomonadati</taxon>
        <taxon>Pseudomonadota</taxon>
        <taxon>Alphaproteobacteria</taxon>
        <taxon>Hyphomicrobiales</taxon>
        <taxon>Brucellaceae</taxon>
        <taxon>Pseudochrobactrum</taxon>
    </lineage>
</organism>
<dbReference type="RefSeq" id="WP_113944125.1">
    <property type="nucleotide sequence ID" value="NZ_JAHREH010000007.1"/>
</dbReference>
<dbReference type="Pfam" id="PF03466">
    <property type="entry name" value="LysR_substrate"/>
    <property type="match status" value="1"/>
</dbReference>
<gene>
    <name evidence="6" type="ORF">DFR47_103146</name>
</gene>
<evidence type="ECO:0000256" key="2">
    <source>
        <dbReference type="ARBA" id="ARBA00023015"/>
    </source>
</evidence>
<dbReference type="Proteomes" id="UP000252893">
    <property type="component" value="Unassembled WGS sequence"/>
</dbReference>
<dbReference type="PANTHER" id="PTHR30427:SF1">
    <property type="entry name" value="TRANSCRIPTIONAL ACTIVATOR PROTEIN LYSR"/>
    <property type="match status" value="1"/>
</dbReference>
<evidence type="ECO:0000313" key="7">
    <source>
        <dbReference type="Proteomes" id="UP000252893"/>
    </source>
</evidence>
<evidence type="ECO:0000259" key="5">
    <source>
        <dbReference type="PROSITE" id="PS50931"/>
    </source>
</evidence>
<comment type="caution">
    <text evidence="6">The sequence shown here is derived from an EMBL/GenBank/DDBJ whole genome shotgun (WGS) entry which is preliminary data.</text>
</comment>
<dbReference type="PRINTS" id="PR00039">
    <property type="entry name" value="HTHLYSR"/>
</dbReference>
<dbReference type="SUPFAM" id="SSF53850">
    <property type="entry name" value="Periplasmic binding protein-like II"/>
    <property type="match status" value="1"/>
</dbReference>
<accession>A0A366DZU8</accession>
<dbReference type="InterPro" id="IPR036388">
    <property type="entry name" value="WH-like_DNA-bd_sf"/>
</dbReference>
<dbReference type="SUPFAM" id="SSF46785">
    <property type="entry name" value="Winged helix' DNA-binding domain"/>
    <property type="match status" value="1"/>
</dbReference>